<gene>
    <name evidence="2" type="ORF">XNOV1_A039631</name>
</gene>
<dbReference type="AlphaFoldDB" id="A0AAV1FJ44"/>
<evidence type="ECO:0000256" key="1">
    <source>
        <dbReference type="SAM" id="MobiDB-lite"/>
    </source>
</evidence>
<feature type="region of interest" description="Disordered" evidence="1">
    <location>
        <begin position="59"/>
        <end position="112"/>
    </location>
</feature>
<accession>A0AAV1FJ44</accession>
<dbReference type="Proteomes" id="UP001178508">
    <property type="component" value="Chromosome 7"/>
</dbReference>
<sequence>MSARELVTSGCEMQCIRGNMDGPDGSTQRITMVTAIRGLMGEGLGHRGRLERQLTEESALTLDDSTDSSPSGLCRTSRPQRTPPLQNGDVASRQPFSEGEGKNGTEAKIAQH</sequence>
<name>A0AAV1FJ44_XYRNO</name>
<evidence type="ECO:0000313" key="3">
    <source>
        <dbReference type="Proteomes" id="UP001178508"/>
    </source>
</evidence>
<dbReference type="EMBL" id="OY660870">
    <property type="protein sequence ID" value="CAJ1060518.1"/>
    <property type="molecule type" value="Genomic_DNA"/>
</dbReference>
<reference evidence="2" key="1">
    <citation type="submission" date="2023-08" db="EMBL/GenBank/DDBJ databases">
        <authorList>
            <person name="Alioto T."/>
            <person name="Alioto T."/>
            <person name="Gomez Garrido J."/>
        </authorList>
    </citation>
    <scope>NUCLEOTIDE SEQUENCE</scope>
</reference>
<feature type="compositionally biased region" description="Low complexity" evidence="1">
    <location>
        <begin position="60"/>
        <end position="69"/>
    </location>
</feature>
<proteinExistence type="predicted"/>
<keyword evidence="3" id="KW-1185">Reference proteome</keyword>
<evidence type="ECO:0000313" key="2">
    <source>
        <dbReference type="EMBL" id="CAJ1060518.1"/>
    </source>
</evidence>
<protein>
    <submittedName>
        <fullName evidence="2">Unnamed protein product</fullName>
    </submittedName>
</protein>
<organism evidence="2 3">
    <name type="scientific">Xyrichtys novacula</name>
    <name type="common">Pearly razorfish</name>
    <name type="synonym">Hemipteronotus novacula</name>
    <dbReference type="NCBI Taxonomy" id="13765"/>
    <lineage>
        <taxon>Eukaryota</taxon>
        <taxon>Metazoa</taxon>
        <taxon>Chordata</taxon>
        <taxon>Craniata</taxon>
        <taxon>Vertebrata</taxon>
        <taxon>Euteleostomi</taxon>
        <taxon>Actinopterygii</taxon>
        <taxon>Neopterygii</taxon>
        <taxon>Teleostei</taxon>
        <taxon>Neoteleostei</taxon>
        <taxon>Acanthomorphata</taxon>
        <taxon>Eupercaria</taxon>
        <taxon>Labriformes</taxon>
        <taxon>Labridae</taxon>
        <taxon>Xyrichtys</taxon>
    </lineage>
</organism>